<keyword evidence="2" id="KW-1185">Reference proteome</keyword>
<dbReference type="Proteomes" id="UP001219525">
    <property type="component" value="Unassembled WGS sequence"/>
</dbReference>
<comment type="caution">
    <text evidence="1">The sequence shown here is derived from an EMBL/GenBank/DDBJ whole genome shotgun (WGS) entry which is preliminary data.</text>
</comment>
<evidence type="ECO:0008006" key="3">
    <source>
        <dbReference type="Google" id="ProtNLM"/>
    </source>
</evidence>
<protein>
    <recommendedName>
        <fullName evidence="3">ATP-dependent DNA helicase</fullName>
    </recommendedName>
</protein>
<organism evidence="1 2">
    <name type="scientific">Mycena pura</name>
    <dbReference type="NCBI Taxonomy" id="153505"/>
    <lineage>
        <taxon>Eukaryota</taxon>
        <taxon>Fungi</taxon>
        <taxon>Dikarya</taxon>
        <taxon>Basidiomycota</taxon>
        <taxon>Agaricomycotina</taxon>
        <taxon>Agaricomycetes</taxon>
        <taxon>Agaricomycetidae</taxon>
        <taxon>Agaricales</taxon>
        <taxon>Marasmiineae</taxon>
        <taxon>Mycenaceae</taxon>
        <taxon>Mycena</taxon>
    </lineage>
</organism>
<reference evidence="1" key="1">
    <citation type="submission" date="2023-03" db="EMBL/GenBank/DDBJ databases">
        <title>Massive genome expansion in bonnet fungi (Mycena s.s.) driven by repeated elements and novel gene families across ecological guilds.</title>
        <authorList>
            <consortium name="Lawrence Berkeley National Laboratory"/>
            <person name="Harder C.B."/>
            <person name="Miyauchi S."/>
            <person name="Viragh M."/>
            <person name="Kuo A."/>
            <person name="Thoen E."/>
            <person name="Andreopoulos B."/>
            <person name="Lu D."/>
            <person name="Skrede I."/>
            <person name="Drula E."/>
            <person name="Henrissat B."/>
            <person name="Morin E."/>
            <person name="Kohler A."/>
            <person name="Barry K."/>
            <person name="LaButti K."/>
            <person name="Morin E."/>
            <person name="Salamov A."/>
            <person name="Lipzen A."/>
            <person name="Mereny Z."/>
            <person name="Hegedus B."/>
            <person name="Baldrian P."/>
            <person name="Stursova M."/>
            <person name="Weitz H."/>
            <person name="Taylor A."/>
            <person name="Grigoriev I.V."/>
            <person name="Nagy L.G."/>
            <person name="Martin F."/>
            <person name="Kauserud H."/>
        </authorList>
    </citation>
    <scope>NUCLEOTIDE SEQUENCE</scope>
    <source>
        <strain evidence="1">9144</strain>
    </source>
</reference>
<dbReference type="EMBL" id="JARJCW010000048">
    <property type="protein sequence ID" value="KAJ7204133.1"/>
    <property type="molecule type" value="Genomic_DNA"/>
</dbReference>
<name>A0AAD6V6T3_9AGAR</name>
<accession>A0AAD6V6T3</accession>
<proteinExistence type="predicted"/>
<sequence length="56" mass="6049">GTGKSRVIDALRNFFQLRGQSHRFRLAAYTGVAAGMTPHAALCLKLRGNGSTQSQM</sequence>
<dbReference type="AlphaFoldDB" id="A0AAD6V6T3"/>
<evidence type="ECO:0000313" key="1">
    <source>
        <dbReference type="EMBL" id="KAJ7204133.1"/>
    </source>
</evidence>
<evidence type="ECO:0000313" key="2">
    <source>
        <dbReference type="Proteomes" id="UP001219525"/>
    </source>
</evidence>
<feature type="non-terminal residue" evidence="1">
    <location>
        <position position="1"/>
    </location>
</feature>
<gene>
    <name evidence="1" type="ORF">GGX14DRAFT_369107</name>
</gene>